<evidence type="ECO:0000313" key="2">
    <source>
        <dbReference type="Proteomes" id="UP000015105"/>
    </source>
</evidence>
<organism evidence="1 2">
    <name type="scientific">Aegilops tauschii subsp. strangulata</name>
    <name type="common">Goatgrass</name>
    <dbReference type="NCBI Taxonomy" id="200361"/>
    <lineage>
        <taxon>Eukaryota</taxon>
        <taxon>Viridiplantae</taxon>
        <taxon>Streptophyta</taxon>
        <taxon>Embryophyta</taxon>
        <taxon>Tracheophyta</taxon>
        <taxon>Spermatophyta</taxon>
        <taxon>Magnoliopsida</taxon>
        <taxon>Liliopsida</taxon>
        <taxon>Poales</taxon>
        <taxon>Poaceae</taxon>
        <taxon>BOP clade</taxon>
        <taxon>Pooideae</taxon>
        <taxon>Triticodae</taxon>
        <taxon>Triticeae</taxon>
        <taxon>Triticinae</taxon>
        <taxon>Aegilops</taxon>
    </lineage>
</organism>
<dbReference type="InterPro" id="IPR036298">
    <property type="entry name" value="Chalcone_isomerase_sf"/>
</dbReference>
<dbReference type="SUPFAM" id="SSF54626">
    <property type="entry name" value="Chalcone isomerase"/>
    <property type="match status" value="1"/>
</dbReference>
<reference evidence="2" key="2">
    <citation type="journal article" date="2017" name="Nat. Plants">
        <title>The Aegilops tauschii genome reveals multiple impacts of transposons.</title>
        <authorList>
            <person name="Zhao G."/>
            <person name="Zou C."/>
            <person name="Li K."/>
            <person name="Wang K."/>
            <person name="Li T."/>
            <person name="Gao L."/>
            <person name="Zhang X."/>
            <person name="Wang H."/>
            <person name="Yang Z."/>
            <person name="Liu X."/>
            <person name="Jiang W."/>
            <person name="Mao L."/>
            <person name="Kong X."/>
            <person name="Jiao Y."/>
            <person name="Jia J."/>
        </authorList>
    </citation>
    <scope>NUCLEOTIDE SEQUENCE [LARGE SCALE GENOMIC DNA]</scope>
    <source>
        <strain evidence="2">cv. AL8/78</strain>
    </source>
</reference>
<dbReference type="Proteomes" id="UP000015105">
    <property type="component" value="Chromosome 7D"/>
</dbReference>
<sequence length="49" mass="5254">MCAACNFEPSHFLRAGAFFDMYIGDSPVSLEAKREVARNVAGLMGRCGG</sequence>
<proteinExistence type="predicted"/>
<accession>A0A453R273</accession>
<reference evidence="1" key="5">
    <citation type="journal article" date="2021" name="G3 (Bethesda)">
        <title>Aegilops tauschii genome assembly Aet v5.0 features greater sequence contiguity and improved annotation.</title>
        <authorList>
            <person name="Wang L."/>
            <person name="Zhu T."/>
            <person name="Rodriguez J.C."/>
            <person name="Deal K.R."/>
            <person name="Dubcovsky J."/>
            <person name="McGuire P.E."/>
            <person name="Lux T."/>
            <person name="Spannagl M."/>
            <person name="Mayer K.F.X."/>
            <person name="Baldrich P."/>
            <person name="Meyers B.C."/>
            <person name="Huo N."/>
            <person name="Gu Y.Q."/>
            <person name="Zhou H."/>
            <person name="Devos K.M."/>
            <person name="Bennetzen J.L."/>
            <person name="Unver T."/>
            <person name="Budak H."/>
            <person name="Gulick P.J."/>
            <person name="Galiba G."/>
            <person name="Kalapos B."/>
            <person name="Nelson D.R."/>
            <person name="Li P."/>
            <person name="You F.M."/>
            <person name="Luo M.C."/>
            <person name="Dvorak J."/>
        </authorList>
    </citation>
    <scope>NUCLEOTIDE SEQUENCE [LARGE SCALE GENOMIC DNA]</scope>
    <source>
        <strain evidence="1">cv. AL8/78</strain>
    </source>
</reference>
<protein>
    <submittedName>
        <fullName evidence="1">Uncharacterized protein</fullName>
    </submittedName>
</protein>
<dbReference type="AlphaFoldDB" id="A0A453R273"/>
<keyword evidence="2" id="KW-1185">Reference proteome</keyword>
<dbReference type="EnsemblPlants" id="AET7Gv20431200.10">
    <property type="protein sequence ID" value="AET7Gv20431200.10"/>
    <property type="gene ID" value="AET7Gv20431200"/>
</dbReference>
<dbReference type="GO" id="GO:0016872">
    <property type="term" value="F:intramolecular lyase activity"/>
    <property type="evidence" value="ECO:0007669"/>
    <property type="project" value="InterPro"/>
</dbReference>
<reference evidence="1" key="4">
    <citation type="submission" date="2019-03" db="UniProtKB">
        <authorList>
            <consortium name="EnsemblPlants"/>
        </authorList>
    </citation>
    <scope>IDENTIFICATION</scope>
</reference>
<name>A0A453R273_AEGTS</name>
<evidence type="ECO:0000313" key="1">
    <source>
        <dbReference type="EnsemblPlants" id="AET7Gv20431200.10"/>
    </source>
</evidence>
<reference evidence="1" key="3">
    <citation type="journal article" date="2017" name="Nature">
        <title>Genome sequence of the progenitor of the wheat D genome Aegilops tauschii.</title>
        <authorList>
            <person name="Luo M.C."/>
            <person name="Gu Y.Q."/>
            <person name="Puiu D."/>
            <person name="Wang H."/>
            <person name="Twardziok S.O."/>
            <person name="Deal K.R."/>
            <person name="Huo N."/>
            <person name="Zhu T."/>
            <person name="Wang L."/>
            <person name="Wang Y."/>
            <person name="McGuire P.E."/>
            <person name="Liu S."/>
            <person name="Long H."/>
            <person name="Ramasamy R.K."/>
            <person name="Rodriguez J.C."/>
            <person name="Van S.L."/>
            <person name="Yuan L."/>
            <person name="Wang Z."/>
            <person name="Xia Z."/>
            <person name="Xiao L."/>
            <person name="Anderson O.D."/>
            <person name="Ouyang S."/>
            <person name="Liang Y."/>
            <person name="Zimin A.V."/>
            <person name="Pertea G."/>
            <person name="Qi P."/>
            <person name="Bennetzen J.L."/>
            <person name="Dai X."/>
            <person name="Dawson M.W."/>
            <person name="Muller H.G."/>
            <person name="Kugler K."/>
            <person name="Rivarola-Duarte L."/>
            <person name="Spannagl M."/>
            <person name="Mayer K.F.X."/>
            <person name="Lu F.H."/>
            <person name="Bevan M.W."/>
            <person name="Leroy P."/>
            <person name="Li P."/>
            <person name="You F.M."/>
            <person name="Sun Q."/>
            <person name="Liu Z."/>
            <person name="Lyons E."/>
            <person name="Wicker T."/>
            <person name="Salzberg S.L."/>
            <person name="Devos K.M."/>
            <person name="Dvorak J."/>
        </authorList>
    </citation>
    <scope>NUCLEOTIDE SEQUENCE [LARGE SCALE GENOMIC DNA]</scope>
    <source>
        <strain evidence="1">cv. AL8/78</strain>
    </source>
</reference>
<dbReference type="Gramene" id="AET7Gv20431200.10">
    <property type="protein sequence ID" value="AET7Gv20431200.10"/>
    <property type="gene ID" value="AET7Gv20431200"/>
</dbReference>
<reference evidence="2" key="1">
    <citation type="journal article" date="2014" name="Science">
        <title>Ancient hybridizations among the ancestral genomes of bread wheat.</title>
        <authorList>
            <consortium name="International Wheat Genome Sequencing Consortium,"/>
            <person name="Marcussen T."/>
            <person name="Sandve S.R."/>
            <person name="Heier L."/>
            <person name="Spannagl M."/>
            <person name="Pfeifer M."/>
            <person name="Jakobsen K.S."/>
            <person name="Wulff B.B."/>
            <person name="Steuernagel B."/>
            <person name="Mayer K.F."/>
            <person name="Olsen O.A."/>
        </authorList>
    </citation>
    <scope>NUCLEOTIDE SEQUENCE [LARGE SCALE GENOMIC DNA]</scope>
    <source>
        <strain evidence="2">cv. AL8/78</strain>
    </source>
</reference>